<dbReference type="InterPro" id="IPR006016">
    <property type="entry name" value="UspA"/>
</dbReference>
<evidence type="ECO:0000313" key="2">
    <source>
        <dbReference type="EMBL" id="MEI5998686.1"/>
    </source>
</evidence>
<name>A0ABU8IT30_9BURK</name>
<dbReference type="Proteomes" id="UP001386437">
    <property type="component" value="Unassembled WGS sequence"/>
</dbReference>
<dbReference type="Gene3D" id="3.40.50.620">
    <property type="entry name" value="HUPs"/>
    <property type="match status" value="1"/>
</dbReference>
<dbReference type="Pfam" id="PF00582">
    <property type="entry name" value="Usp"/>
    <property type="match status" value="1"/>
</dbReference>
<dbReference type="InterPro" id="IPR014729">
    <property type="entry name" value="Rossmann-like_a/b/a_fold"/>
</dbReference>
<proteinExistence type="predicted"/>
<dbReference type="SUPFAM" id="SSF52402">
    <property type="entry name" value="Adenine nucleotide alpha hydrolases-like"/>
    <property type="match status" value="1"/>
</dbReference>
<sequence>MLLVYDGTTEAQAALERCTQLSLALSAHVDVVAVVDLATANAKCGGLLSDLAFKGMEEFARRTLDTAVGQLADHGVPAYGFVKFGRPVDVVSGHVTTFGPEIVVIGHRRRKGLSRWWGERPVHLDLAERLRGTTIVTVVASQA</sequence>
<reference evidence="2 3" key="1">
    <citation type="journal article" date="2022" name="Arch. Microbiol.">
        <title>Paraburkholderia bengalensis sp. nov. isolated from roots of Oryza sativa, IR64.</title>
        <authorList>
            <person name="Nag P."/>
            <person name="Mondal N."/>
            <person name="Sarkar J."/>
            <person name="Das S."/>
        </authorList>
    </citation>
    <scope>NUCLEOTIDE SEQUENCE [LARGE SCALE GENOMIC DNA]</scope>
    <source>
        <strain evidence="2 3">IR64_4_BI</strain>
    </source>
</reference>
<dbReference type="EMBL" id="JACFYJ010000023">
    <property type="protein sequence ID" value="MEI5998686.1"/>
    <property type="molecule type" value="Genomic_DNA"/>
</dbReference>
<keyword evidence="3" id="KW-1185">Reference proteome</keyword>
<evidence type="ECO:0000313" key="3">
    <source>
        <dbReference type="Proteomes" id="UP001386437"/>
    </source>
</evidence>
<evidence type="ECO:0000259" key="1">
    <source>
        <dbReference type="Pfam" id="PF00582"/>
    </source>
</evidence>
<protein>
    <submittedName>
        <fullName evidence="2">Universal stress protein</fullName>
    </submittedName>
</protein>
<organism evidence="2 3">
    <name type="scientific">Paraburkholderia bengalensis</name>
    <dbReference type="NCBI Taxonomy" id="2747562"/>
    <lineage>
        <taxon>Bacteria</taxon>
        <taxon>Pseudomonadati</taxon>
        <taxon>Pseudomonadota</taxon>
        <taxon>Betaproteobacteria</taxon>
        <taxon>Burkholderiales</taxon>
        <taxon>Burkholderiaceae</taxon>
        <taxon>Paraburkholderia</taxon>
    </lineage>
</organism>
<accession>A0ABU8IT30</accession>
<comment type="caution">
    <text evidence="2">The sequence shown here is derived from an EMBL/GenBank/DDBJ whole genome shotgun (WGS) entry which is preliminary data.</text>
</comment>
<feature type="domain" description="UspA" evidence="1">
    <location>
        <begin position="2"/>
        <end position="116"/>
    </location>
</feature>
<gene>
    <name evidence="2" type="ORF">H3V53_16155</name>
</gene>